<dbReference type="Pfam" id="PF05402">
    <property type="entry name" value="PqqD"/>
    <property type="match status" value="1"/>
</dbReference>
<reference evidence="1" key="1">
    <citation type="submission" date="2023-06" db="EMBL/GenBank/DDBJ databases">
        <title>Sysu t00192.</title>
        <authorList>
            <person name="Gao L."/>
            <person name="Fang B.-Z."/>
            <person name="Li W.-J."/>
        </authorList>
    </citation>
    <scope>NUCLEOTIDE SEQUENCE</scope>
    <source>
        <strain evidence="1">SYSU T00192</strain>
    </source>
</reference>
<accession>A0ABT8G8G0</accession>
<protein>
    <submittedName>
        <fullName evidence="1">PqqD family protein</fullName>
    </submittedName>
</protein>
<evidence type="ECO:0000313" key="1">
    <source>
        <dbReference type="EMBL" id="MDN4475436.1"/>
    </source>
</evidence>
<gene>
    <name evidence="1" type="ORF">QQX09_06165</name>
</gene>
<keyword evidence="2" id="KW-1185">Reference proteome</keyword>
<dbReference type="RefSeq" id="WP_301132265.1">
    <property type="nucleotide sequence ID" value="NZ_JAUHPW010000004.1"/>
</dbReference>
<comment type="caution">
    <text evidence="1">The sequence shown here is derived from an EMBL/GenBank/DDBJ whole genome shotgun (WGS) entry which is preliminary data.</text>
</comment>
<dbReference type="InterPro" id="IPR041881">
    <property type="entry name" value="PqqD_sf"/>
</dbReference>
<name>A0ABT8G8G0_9MICO</name>
<dbReference type="InterPro" id="IPR008792">
    <property type="entry name" value="PQQD"/>
</dbReference>
<sequence>MSENLARADGLAEIVRDDVAVVLNLRHLAEQQAPHLFRGSSFEIWTRVDGTRTVEKIADELAEAYEAPRDVVAVDVKAFVAQLVELGLVLEG</sequence>
<dbReference type="Proteomes" id="UP001172728">
    <property type="component" value="Unassembled WGS sequence"/>
</dbReference>
<proteinExistence type="predicted"/>
<dbReference type="Gene3D" id="1.10.10.1150">
    <property type="entry name" value="Coenzyme PQQ synthesis protein D (PqqD)"/>
    <property type="match status" value="1"/>
</dbReference>
<dbReference type="EMBL" id="JAUHPW010000004">
    <property type="protein sequence ID" value="MDN4475436.1"/>
    <property type="molecule type" value="Genomic_DNA"/>
</dbReference>
<evidence type="ECO:0000313" key="2">
    <source>
        <dbReference type="Proteomes" id="UP001172728"/>
    </source>
</evidence>
<organism evidence="1 2">
    <name type="scientific">Demequina litoralis</name>
    <dbReference type="NCBI Taxonomy" id="3051660"/>
    <lineage>
        <taxon>Bacteria</taxon>
        <taxon>Bacillati</taxon>
        <taxon>Actinomycetota</taxon>
        <taxon>Actinomycetes</taxon>
        <taxon>Micrococcales</taxon>
        <taxon>Demequinaceae</taxon>
        <taxon>Demequina</taxon>
    </lineage>
</organism>